<name>A0A2T1NPQ7_9FLAO</name>
<accession>A0A2T1NPQ7</accession>
<sequence length="620" mass="70043">MNKTVNINLAGIFFHIDEDAYLKLQRYLEAIKRSFTDSQGREEIISDIEARISELFTERMKTDRQVIGNKEVEEVIAIMGQPEDYLVDDEIFEDEPSSKTKNTYRSSSSKKLYRDTDNSYIGGVSAGLAHYFGIDAIWIRLIWILLVFGAGTGVFLYILLWILVPEAKTTAEKLTMTGEAVNISNIEKKIRDGFDSVSENVKNIDFQKHADKLKEGFEHASDNISDSVKRIPTNKIKDNSKSFFDGLGNLIKGVFKIFAKIIGLFIVLATIAGTVALTIGLIIGSFFNSNVHFLDNDLMELSTTSGMSFEVLSILIFIVSVIPLIFLFYLGLKILISNLKPLSNIAKFTLLGLWLLSLIGLITISINQGLSYSEKAPVIINEKIENIKSTDTLVLTMKGNDNFAGDYYRRYHNFRTGFDENGEKVTFSQDIRVNIKSTSDSVAKIKVFKSSRGRTFESAKERAKTIDYNYNINGNKLELDNYFLIPNTEAKRDQKVEVTVYLPEGSVIYNNSNTESFISYSSFDHKLRENTGHYFKIEQNNATCLDCPEDQDDDEDELKINVDLDGETSKIKFNEDGFEAKGENLKIKINDTVFDASTKNVKVIIDDKEGINITNTKKEK</sequence>
<dbReference type="Pfam" id="PF04024">
    <property type="entry name" value="PspC"/>
    <property type="match status" value="1"/>
</dbReference>
<dbReference type="Pfam" id="PF22744">
    <property type="entry name" value="Toast-rack_PspC-Cterm"/>
    <property type="match status" value="1"/>
</dbReference>
<evidence type="ECO:0000313" key="11">
    <source>
        <dbReference type="Proteomes" id="UP000238430"/>
    </source>
</evidence>
<dbReference type="InterPro" id="IPR054321">
    <property type="entry name" value="PspC-rel_TM"/>
</dbReference>
<evidence type="ECO:0000313" key="10">
    <source>
        <dbReference type="EMBL" id="PSG94877.1"/>
    </source>
</evidence>
<protein>
    <submittedName>
        <fullName evidence="10">Uncharacterized protein</fullName>
    </submittedName>
</protein>
<feature type="transmembrane region" description="Helical" evidence="6">
    <location>
        <begin position="344"/>
        <end position="366"/>
    </location>
</feature>
<feature type="transmembrane region" description="Helical" evidence="6">
    <location>
        <begin position="307"/>
        <end position="332"/>
    </location>
</feature>
<keyword evidence="11" id="KW-1185">Reference proteome</keyword>
<keyword evidence="4 6" id="KW-1133">Transmembrane helix</keyword>
<organism evidence="10 11">
    <name type="scientific">Mesoflavibacter zeaxanthinifaciens subsp. sabulilitoris</name>
    <dbReference type="NCBI Taxonomy" id="1520893"/>
    <lineage>
        <taxon>Bacteria</taxon>
        <taxon>Pseudomonadati</taxon>
        <taxon>Bacteroidota</taxon>
        <taxon>Flavobacteriia</taxon>
        <taxon>Flavobacteriales</taxon>
        <taxon>Flavobacteriaceae</taxon>
        <taxon>Mesoflavibacter</taxon>
    </lineage>
</organism>
<dbReference type="Pfam" id="PF22571">
    <property type="entry name" value="LiaI-LiaF-TM_PspC"/>
    <property type="match status" value="1"/>
</dbReference>
<proteinExistence type="predicted"/>
<dbReference type="RefSeq" id="WP_106676156.1">
    <property type="nucleotide sequence ID" value="NZ_JACHWV010000009.1"/>
</dbReference>
<evidence type="ECO:0000256" key="5">
    <source>
        <dbReference type="ARBA" id="ARBA00023136"/>
    </source>
</evidence>
<feature type="domain" description="Phage shock protein PspC N-terminal" evidence="7">
    <location>
        <begin position="110"/>
        <end position="167"/>
    </location>
</feature>
<comment type="subcellular location">
    <subcellularLocation>
        <location evidence="1">Cell membrane</location>
        <topology evidence="1">Single-pass membrane protein</topology>
    </subcellularLocation>
</comment>
<dbReference type="OrthoDB" id="5772680at2"/>
<dbReference type="GO" id="GO:0005886">
    <property type="term" value="C:plasma membrane"/>
    <property type="evidence" value="ECO:0007669"/>
    <property type="project" value="UniProtKB-SubCell"/>
</dbReference>
<feature type="transmembrane region" description="Helical" evidence="6">
    <location>
        <begin position="261"/>
        <end position="287"/>
    </location>
</feature>
<feature type="domain" description="PspC-related ToastRack" evidence="9">
    <location>
        <begin position="418"/>
        <end position="549"/>
    </location>
</feature>
<dbReference type="AlphaFoldDB" id="A0A2T1NPQ7"/>
<evidence type="ECO:0000256" key="4">
    <source>
        <dbReference type="ARBA" id="ARBA00022989"/>
    </source>
</evidence>
<keyword evidence="5 6" id="KW-0472">Membrane</keyword>
<evidence type="ECO:0000259" key="9">
    <source>
        <dbReference type="Pfam" id="PF22744"/>
    </source>
</evidence>
<gene>
    <name evidence="10" type="ORF">C7H61_00505</name>
</gene>
<evidence type="ECO:0000256" key="6">
    <source>
        <dbReference type="SAM" id="Phobius"/>
    </source>
</evidence>
<dbReference type="InterPro" id="IPR007168">
    <property type="entry name" value="Phageshock_PspC_N"/>
</dbReference>
<feature type="domain" description="PspC-related transmembrane region" evidence="8">
    <location>
        <begin position="234"/>
        <end position="372"/>
    </location>
</feature>
<dbReference type="Proteomes" id="UP000238430">
    <property type="component" value="Unassembled WGS sequence"/>
</dbReference>
<dbReference type="EMBL" id="PXOT01000009">
    <property type="protein sequence ID" value="PSG94877.1"/>
    <property type="molecule type" value="Genomic_DNA"/>
</dbReference>
<evidence type="ECO:0000259" key="7">
    <source>
        <dbReference type="Pfam" id="PF04024"/>
    </source>
</evidence>
<dbReference type="PANTHER" id="PTHR33885">
    <property type="entry name" value="PHAGE SHOCK PROTEIN C"/>
    <property type="match status" value="1"/>
</dbReference>
<evidence type="ECO:0000256" key="3">
    <source>
        <dbReference type="ARBA" id="ARBA00022692"/>
    </source>
</evidence>
<keyword evidence="3 6" id="KW-0812">Transmembrane</keyword>
<feature type="transmembrane region" description="Helical" evidence="6">
    <location>
        <begin position="141"/>
        <end position="164"/>
    </location>
</feature>
<dbReference type="PANTHER" id="PTHR33885:SF3">
    <property type="entry name" value="PHAGE SHOCK PROTEIN C"/>
    <property type="match status" value="1"/>
</dbReference>
<reference evidence="10 11" key="1">
    <citation type="submission" date="2018-03" db="EMBL/GenBank/DDBJ databases">
        <title>Mesoflavibacter sp. HG37 and Mesoflavibacter sp. HG96 sp.nov., two marine bacteria isolated from seawater of Western Pacific Ocean.</title>
        <authorList>
            <person name="Cheng H."/>
            <person name="Wu Y.-H."/>
            <person name="Guo L.-L."/>
            <person name="Xu X.-W."/>
        </authorList>
    </citation>
    <scope>NUCLEOTIDE SEQUENCE [LARGE SCALE GENOMIC DNA]</scope>
    <source>
        <strain evidence="10 11">KCTC 42117</strain>
    </source>
</reference>
<evidence type="ECO:0000259" key="8">
    <source>
        <dbReference type="Pfam" id="PF22571"/>
    </source>
</evidence>
<comment type="caution">
    <text evidence="10">The sequence shown here is derived from an EMBL/GenBank/DDBJ whole genome shotgun (WGS) entry which is preliminary data.</text>
</comment>
<evidence type="ECO:0000256" key="2">
    <source>
        <dbReference type="ARBA" id="ARBA00022475"/>
    </source>
</evidence>
<dbReference type="InterPro" id="IPR054319">
    <property type="entry name" value="PspC-rel_ToastRack"/>
</dbReference>
<dbReference type="InterPro" id="IPR052027">
    <property type="entry name" value="PspC"/>
</dbReference>
<evidence type="ECO:0000256" key="1">
    <source>
        <dbReference type="ARBA" id="ARBA00004162"/>
    </source>
</evidence>
<keyword evidence="2" id="KW-1003">Cell membrane</keyword>